<sequence length="86" mass="9798">DPARHRKRTSSSSDRAVPLRTAAHPRGRDDRRRGRRAARRGTLDGDGLGEGRKHPVKALRARPPLHLPRARIVDARRRTHRAPRIL</sequence>
<feature type="non-terminal residue" evidence="2">
    <location>
        <position position="1"/>
    </location>
</feature>
<name>A0A6J4SI89_9ACTN</name>
<gene>
    <name evidence="2" type="ORF">AVDCRST_MAG53-1732</name>
</gene>
<feature type="compositionally biased region" description="Basic residues" evidence="1">
    <location>
        <begin position="77"/>
        <end position="86"/>
    </location>
</feature>
<evidence type="ECO:0000256" key="1">
    <source>
        <dbReference type="SAM" id="MobiDB-lite"/>
    </source>
</evidence>
<feature type="non-terminal residue" evidence="2">
    <location>
        <position position="86"/>
    </location>
</feature>
<accession>A0A6J4SI89</accession>
<dbReference type="AlphaFoldDB" id="A0A6J4SI89"/>
<evidence type="ECO:0000313" key="2">
    <source>
        <dbReference type="EMBL" id="CAA9494762.1"/>
    </source>
</evidence>
<protein>
    <submittedName>
        <fullName evidence="2">Uncharacterized protein</fullName>
    </submittedName>
</protein>
<organism evidence="2">
    <name type="scientific">uncultured Solirubrobacteraceae bacterium</name>
    <dbReference type="NCBI Taxonomy" id="1162706"/>
    <lineage>
        <taxon>Bacteria</taxon>
        <taxon>Bacillati</taxon>
        <taxon>Actinomycetota</taxon>
        <taxon>Thermoleophilia</taxon>
        <taxon>Solirubrobacterales</taxon>
        <taxon>Solirubrobacteraceae</taxon>
        <taxon>environmental samples</taxon>
    </lineage>
</organism>
<proteinExistence type="predicted"/>
<reference evidence="2" key="1">
    <citation type="submission" date="2020-02" db="EMBL/GenBank/DDBJ databases">
        <authorList>
            <person name="Meier V. D."/>
        </authorList>
    </citation>
    <scope>NUCLEOTIDE SEQUENCE</scope>
    <source>
        <strain evidence="2">AVDCRST_MAG53</strain>
    </source>
</reference>
<dbReference type="EMBL" id="CADCVR010000053">
    <property type="protein sequence ID" value="CAA9494762.1"/>
    <property type="molecule type" value="Genomic_DNA"/>
</dbReference>
<feature type="region of interest" description="Disordered" evidence="1">
    <location>
        <begin position="1"/>
        <end position="86"/>
    </location>
</feature>